<dbReference type="Proteomes" id="UP000256829">
    <property type="component" value="Unassembled WGS sequence"/>
</dbReference>
<proteinExistence type="predicted"/>
<evidence type="ECO:0008006" key="4">
    <source>
        <dbReference type="Google" id="ProtNLM"/>
    </source>
</evidence>
<gene>
    <name evidence="2" type="ORF">DX912_08470</name>
</gene>
<reference evidence="2 3" key="1">
    <citation type="submission" date="2018-08" db="EMBL/GenBank/DDBJ databases">
        <title>Lysobacter soli KCTC 22011, whole genome shotgun sequence.</title>
        <authorList>
            <person name="Zhang X."/>
            <person name="Feng G."/>
            <person name="Zhu H."/>
        </authorList>
    </citation>
    <scope>NUCLEOTIDE SEQUENCE [LARGE SCALE GENOMIC DNA]</scope>
    <source>
        <strain evidence="2 3">KCTC 22011</strain>
    </source>
</reference>
<keyword evidence="3" id="KW-1185">Reference proteome</keyword>
<organism evidence="2 3">
    <name type="scientific">Lysobacter soli</name>
    <dbReference type="NCBI Taxonomy" id="453783"/>
    <lineage>
        <taxon>Bacteria</taxon>
        <taxon>Pseudomonadati</taxon>
        <taxon>Pseudomonadota</taxon>
        <taxon>Gammaproteobacteria</taxon>
        <taxon>Lysobacterales</taxon>
        <taxon>Lysobacteraceae</taxon>
        <taxon>Lysobacter</taxon>
    </lineage>
</organism>
<evidence type="ECO:0000313" key="2">
    <source>
        <dbReference type="EMBL" id="RDY67922.1"/>
    </source>
</evidence>
<feature type="transmembrane region" description="Helical" evidence="1">
    <location>
        <begin position="20"/>
        <end position="39"/>
    </location>
</feature>
<sequence>MSDDTTPNDIRNRNRNRTLLLLLFAMFFGSMLIAGALRFSGWRPSGTKNVGELLDPPGDVRALTPRLLSGGDYAWKASERTWRIVVAPPADCGTECATLAREIETVWQLFGKDADDVHVLWLCPTDACAWPAGVPQPSTLKLLAPDAQLRAGLPRVDDTTVAATNASVSASGRGVPAYVIDPYGFVILRYAPGFDPSGLRTDVARLVKLK</sequence>
<evidence type="ECO:0000313" key="3">
    <source>
        <dbReference type="Proteomes" id="UP000256829"/>
    </source>
</evidence>
<accession>A0A3D8VET0</accession>
<dbReference type="InterPro" id="IPR036249">
    <property type="entry name" value="Thioredoxin-like_sf"/>
</dbReference>
<dbReference type="EMBL" id="QTJR01000004">
    <property type="protein sequence ID" value="RDY67922.1"/>
    <property type="molecule type" value="Genomic_DNA"/>
</dbReference>
<name>A0A3D8VET0_9GAMM</name>
<dbReference type="RefSeq" id="WP_115842044.1">
    <property type="nucleotide sequence ID" value="NZ_CP183976.1"/>
</dbReference>
<protein>
    <recommendedName>
        <fullName evidence="4">Thioredoxin domain-containing protein</fullName>
    </recommendedName>
</protein>
<dbReference type="SUPFAM" id="SSF52833">
    <property type="entry name" value="Thioredoxin-like"/>
    <property type="match status" value="1"/>
</dbReference>
<evidence type="ECO:0000256" key="1">
    <source>
        <dbReference type="SAM" id="Phobius"/>
    </source>
</evidence>
<keyword evidence="1" id="KW-0472">Membrane</keyword>
<comment type="caution">
    <text evidence="2">The sequence shown here is derived from an EMBL/GenBank/DDBJ whole genome shotgun (WGS) entry which is preliminary data.</text>
</comment>
<keyword evidence="1" id="KW-1133">Transmembrane helix</keyword>
<keyword evidence="1" id="KW-0812">Transmembrane</keyword>
<dbReference type="AlphaFoldDB" id="A0A3D8VET0"/>